<keyword evidence="1 5" id="KW-0808">Transferase</keyword>
<dbReference type="InterPro" id="IPR027417">
    <property type="entry name" value="P-loop_NTPase"/>
</dbReference>
<evidence type="ECO:0000256" key="1">
    <source>
        <dbReference type="ARBA" id="ARBA00022679"/>
    </source>
</evidence>
<dbReference type="PANTHER" id="PTHR23359">
    <property type="entry name" value="NUCLEOTIDE KINASE"/>
    <property type="match status" value="1"/>
</dbReference>
<evidence type="ECO:0000256" key="3">
    <source>
        <dbReference type="ARBA" id="ARBA00022741"/>
    </source>
</evidence>
<gene>
    <name evidence="7" type="ORF">UU84_C0003G0024</name>
</gene>
<dbReference type="GO" id="GO:0005737">
    <property type="term" value="C:cytoplasm"/>
    <property type="evidence" value="ECO:0007669"/>
    <property type="project" value="UniProtKB-SubCell"/>
</dbReference>
<organism evidence="7 8">
    <name type="scientific">Candidatus Yanofskybacteria bacterium GW2011_GWC2_41_9</name>
    <dbReference type="NCBI Taxonomy" id="1619029"/>
    <lineage>
        <taxon>Bacteria</taxon>
        <taxon>Candidatus Yanofskyibacteriota</taxon>
    </lineage>
</organism>
<dbReference type="PATRIC" id="fig|1619029.3.peg.104"/>
<accession>A0A0G0XS80</accession>
<comment type="catalytic activity">
    <reaction evidence="6">
        <text>AMP + ATP = 2 ADP</text>
        <dbReference type="Rhea" id="RHEA:12973"/>
        <dbReference type="ChEBI" id="CHEBI:30616"/>
        <dbReference type="ChEBI" id="CHEBI:456215"/>
        <dbReference type="ChEBI" id="CHEBI:456216"/>
        <dbReference type="EC" id="2.7.4.3"/>
    </reaction>
</comment>
<keyword evidence="4 5" id="KW-0418">Kinase</keyword>
<dbReference type="SUPFAM" id="SSF52540">
    <property type="entry name" value="P-loop containing nucleoside triphosphate hydrolases"/>
    <property type="match status" value="1"/>
</dbReference>
<evidence type="ECO:0000313" key="8">
    <source>
        <dbReference type="Proteomes" id="UP000033859"/>
    </source>
</evidence>
<dbReference type="Proteomes" id="UP000033859">
    <property type="component" value="Unassembled WGS sequence"/>
</dbReference>
<reference evidence="7 8" key="1">
    <citation type="journal article" date="2015" name="Nature">
        <title>rRNA introns, odd ribosomes, and small enigmatic genomes across a large radiation of phyla.</title>
        <authorList>
            <person name="Brown C.T."/>
            <person name="Hug L.A."/>
            <person name="Thomas B.C."/>
            <person name="Sharon I."/>
            <person name="Castelle C.J."/>
            <person name="Singh A."/>
            <person name="Wilkins M.J."/>
            <person name="Williams K.H."/>
            <person name="Banfield J.F."/>
        </authorList>
    </citation>
    <scope>NUCLEOTIDE SEQUENCE [LARGE SCALE GENOMIC DNA]</scope>
</reference>
<sequence length="225" mass="25827">MNAKQIIILIGPPGSGKGTQAEMLADKFGLFNFETSKIIEEKFKNADSSDKVITAEKENWKSGKLVTPRLVFEWIIDRVKELASEGKGIVFSGSPRTLFEVENELPIFEELYGRENIRALNIKLTEEESVKRNSKRRICEKNRHPIPNFPEFENIEKCPKDGSPIITRFLDNAETIKIRYQTYLEETEPVLAFLKEKGYEVIEVNGEQPIEKVFEDILTDANLQM</sequence>
<comment type="subcellular location">
    <subcellularLocation>
        <location evidence="6">Cytoplasm</location>
    </subcellularLocation>
</comment>
<evidence type="ECO:0000256" key="5">
    <source>
        <dbReference type="RuleBase" id="RU003330"/>
    </source>
</evidence>
<keyword evidence="3 6" id="KW-0547">Nucleotide-binding</keyword>
<keyword evidence="6" id="KW-0067">ATP-binding</keyword>
<comment type="subunit">
    <text evidence="6">Monomer.</text>
</comment>
<dbReference type="Pfam" id="PF00406">
    <property type="entry name" value="ADK"/>
    <property type="match status" value="1"/>
</dbReference>
<dbReference type="GO" id="GO:0005524">
    <property type="term" value="F:ATP binding"/>
    <property type="evidence" value="ECO:0007669"/>
    <property type="project" value="UniProtKB-KW"/>
</dbReference>
<comment type="caution">
    <text evidence="7">The sequence shown here is derived from an EMBL/GenBank/DDBJ whole genome shotgun (WGS) entry which is preliminary data.</text>
</comment>
<dbReference type="Gene3D" id="3.40.50.300">
    <property type="entry name" value="P-loop containing nucleotide triphosphate hydrolases"/>
    <property type="match status" value="1"/>
</dbReference>
<name>A0A0G0XS80_9BACT</name>
<evidence type="ECO:0000313" key="7">
    <source>
        <dbReference type="EMBL" id="KKS27579.1"/>
    </source>
</evidence>
<dbReference type="AlphaFoldDB" id="A0A0G0XS80"/>
<dbReference type="PRINTS" id="PR00094">
    <property type="entry name" value="ADENYLTKNASE"/>
</dbReference>
<proteinExistence type="inferred from homology"/>
<evidence type="ECO:0000256" key="6">
    <source>
        <dbReference type="RuleBase" id="RU003331"/>
    </source>
</evidence>
<evidence type="ECO:0000256" key="2">
    <source>
        <dbReference type="ARBA" id="ARBA00022727"/>
    </source>
</evidence>
<dbReference type="EC" id="2.7.4.3" evidence="6"/>
<dbReference type="EMBL" id="LCCE01000003">
    <property type="protein sequence ID" value="KKS27579.1"/>
    <property type="molecule type" value="Genomic_DNA"/>
</dbReference>
<comment type="similarity">
    <text evidence="5">Belongs to the adenylate kinase family.</text>
</comment>
<keyword evidence="2" id="KW-0545">Nucleotide biosynthesis</keyword>
<evidence type="ECO:0000256" key="4">
    <source>
        <dbReference type="ARBA" id="ARBA00022777"/>
    </source>
</evidence>
<dbReference type="InterPro" id="IPR000850">
    <property type="entry name" value="Adenylat/UMP-CMP_kin"/>
</dbReference>
<protein>
    <recommendedName>
        <fullName evidence="6">Adenylate kinase</fullName>
        <ecNumber evidence="6">2.7.4.3</ecNumber>
    </recommendedName>
</protein>
<dbReference type="GO" id="GO:0004017">
    <property type="term" value="F:AMP kinase activity"/>
    <property type="evidence" value="ECO:0007669"/>
    <property type="project" value="UniProtKB-EC"/>
</dbReference>
<dbReference type="CDD" id="cd01428">
    <property type="entry name" value="ADK"/>
    <property type="match status" value="1"/>
</dbReference>